<gene>
    <name evidence="2" type="ORF">AAAT34_06340</name>
</gene>
<evidence type="ECO:0000313" key="3">
    <source>
        <dbReference type="Proteomes" id="UP001487296"/>
    </source>
</evidence>
<keyword evidence="1" id="KW-1133">Transmembrane helix</keyword>
<name>A0ABV1FQJ6_9BACT</name>
<accession>A0ABV1FQJ6</accession>
<dbReference type="Proteomes" id="UP001487296">
    <property type="component" value="Unassembled WGS sequence"/>
</dbReference>
<reference evidence="2 3" key="1">
    <citation type="submission" date="2024-04" db="EMBL/GenBank/DDBJ databases">
        <title>Human intestinal bacterial collection.</title>
        <authorList>
            <person name="Pauvert C."/>
            <person name="Hitch T.C.A."/>
            <person name="Clavel T."/>
        </authorList>
    </citation>
    <scope>NUCLEOTIDE SEQUENCE [LARGE SCALE GENOMIC DNA]</scope>
    <source>
        <strain evidence="2 3">CLA-AA-H145</strain>
    </source>
</reference>
<comment type="caution">
    <text evidence="2">The sequence shown here is derived from an EMBL/GenBank/DDBJ whole genome shotgun (WGS) entry which is preliminary data.</text>
</comment>
<organism evidence="2 3">
    <name type="scientific">Hallella faecis</name>
    <dbReference type="NCBI Taxonomy" id="2841596"/>
    <lineage>
        <taxon>Bacteria</taxon>
        <taxon>Pseudomonadati</taxon>
        <taxon>Bacteroidota</taxon>
        <taxon>Bacteroidia</taxon>
        <taxon>Bacteroidales</taxon>
        <taxon>Prevotellaceae</taxon>
        <taxon>Hallella</taxon>
    </lineage>
</organism>
<protein>
    <submittedName>
        <fullName evidence="2">Uncharacterized protein</fullName>
    </submittedName>
</protein>
<dbReference type="RefSeq" id="WP_215759770.1">
    <property type="nucleotide sequence ID" value="NZ_JAHKBE010000019.1"/>
</dbReference>
<evidence type="ECO:0000256" key="1">
    <source>
        <dbReference type="SAM" id="Phobius"/>
    </source>
</evidence>
<dbReference type="EMBL" id="JBBNFP010000019">
    <property type="protein sequence ID" value="MEQ2486672.1"/>
    <property type="molecule type" value="Genomic_DNA"/>
</dbReference>
<proteinExistence type="predicted"/>
<evidence type="ECO:0000313" key="2">
    <source>
        <dbReference type="EMBL" id="MEQ2486672.1"/>
    </source>
</evidence>
<keyword evidence="1" id="KW-0472">Membrane</keyword>
<sequence length="91" mass="10540">MNLLVQTTKPRRFRHPMMYSDERRERLQQLEARAKRELGMESGESAVDTDAAESLISFRRTTRRKDRSFVAGLAIAGLLLVFLLACFLPWL</sequence>
<keyword evidence="3" id="KW-1185">Reference proteome</keyword>
<feature type="transmembrane region" description="Helical" evidence="1">
    <location>
        <begin position="69"/>
        <end position="90"/>
    </location>
</feature>
<keyword evidence="1" id="KW-0812">Transmembrane</keyword>